<evidence type="ECO:0000256" key="9">
    <source>
        <dbReference type="ARBA" id="ARBA00023237"/>
    </source>
</evidence>
<dbReference type="SUPFAM" id="SSF50370">
    <property type="entry name" value="Ricin B-like lectins"/>
    <property type="match status" value="1"/>
</dbReference>
<protein>
    <recommendedName>
        <fullName evidence="2">Cytolethal distending toxin subunit A</fullName>
    </recommendedName>
</protein>
<keyword evidence="7" id="KW-0472">Membrane</keyword>
<dbReference type="GO" id="GO:0090729">
    <property type="term" value="F:toxin activity"/>
    <property type="evidence" value="ECO:0007669"/>
    <property type="project" value="UniProtKB-KW"/>
</dbReference>
<keyword evidence="5" id="KW-0430">Lectin</keyword>
<dbReference type="CDD" id="cd23414">
    <property type="entry name" value="beta-trefoil_Ricin_CdtA"/>
    <property type="match status" value="1"/>
</dbReference>
<reference evidence="11 12" key="1">
    <citation type="submission" date="2014-11" db="EMBL/GenBank/DDBJ databases">
        <title>Pan-genome of Gallibacterium spp.</title>
        <authorList>
            <person name="Kudirkiene E."/>
            <person name="Bojesen A.M."/>
        </authorList>
    </citation>
    <scope>NUCLEOTIDE SEQUENCE [LARGE SCALE GENOMIC DNA]</scope>
    <source>
        <strain evidence="11 12">59/S3/89</strain>
    </source>
</reference>
<evidence type="ECO:0000256" key="1">
    <source>
        <dbReference type="ARBA" id="ARBA00004459"/>
    </source>
</evidence>
<name>A0A1A7PW65_9PAST</name>
<dbReference type="InterPro" id="IPR035992">
    <property type="entry name" value="Ricin_B-like_lectins"/>
</dbReference>
<sequence>MKKLLFSIIILSITACSNSNKLGNTPIPPKGDIGKIVGKLPASNAGVLSRTINEPKVGIMNYSSGLITIWAVSPNNWLWGYSPFDSKSFGNLRHWYILKNPNGSVSFRNAEIGTCIAAHGNGIVHIGCNPNNLDQQFDFLSLTNGAVAIKNAFNQLCLRTPIFRSTTYMPLTFANCVKVGQNTLDQQWFITPPIEDSFPILTKG</sequence>
<dbReference type="InterPro" id="IPR015957">
    <property type="entry name" value="CDtoxinA"/>
</dbReference>
<dbReference type="PROSITE" id="PS51257">
    <property type="entry name" value="PROKAR_LIPOPROTEIN"/>
    <property type="match status" value="1"/>
</dbReference>
<evidence type="ECO:0000313" key="11">
    <source>
        <dbReference type="EMBL" id="OBX05991.1"/>
    </source>
</evidence>
<dbReference type="PRINTS" id="PR01387">
    <property type="entry name" value="CDTOXINA"/>
</dbReference>
<organism evidence="11 12">
    <name type="scientific">Gallibacterium genomosp. 3</name>
    <dbReference type="NCBI Taxonomy" id="505345"/>
    <lineage>
        <taxon>Bacteria</taxon>
        <taxon>Pseudomonadati</taxon>
        <taxon>Pseudomonadota</taxon>
        <taxon>Gammaproteobacteria</taxon>
        <taxon>Pasteurellales</taxon>
        <taxon>Pasteurellaceae</taxon>
        <taxon>Gallibacterium</taxon>
    </lineage>
</organism>
<keyword evidence="3" id="KW-0800">Toxin</keyword>
<comment type="subcellular location">
    <subcellularLocation>
        <location evidence="1">Cell outer membrane</location>
        <topology evidence="1">Lipid-anchor</topology>
    </subcellularLocation>
</comment>
<evidence type="ECO:0000256" key="2">
    <source>
        <dbReference type="ARBA" id="ARBA00016112"/>
    </source>
</evidence>
<evidence type="ECO:0000256" key="5">
    <source>
        <dbReference type="ARBA" id="ARBA00022734"/>
    </source>
</evidence>
<evidence type="ECO:0000256" key="6">
    <source>
        <dbReference type="ARBA" id="ARBA00023026"/>
    </source>
</evidence>
<keyword evidence="4" id="KW-0732">Signal</keyword>
<gene>
    <name evidence="11" type="ORF">QV06_00090</name>
</gene>
<comment type="caution">
    <text evidence="11">The sequence shown here is derived from an EMBL/GenBank/DDBJ whole genome shotgun (WGS) entry which is preliminary data.</text>
</comment>
<evidence type="ECO:0000256" key="10">
    <source>
        <dbReference type="ARBA" id="ARBA00023288"/>
    </source>
</evidence>
<evidence type="ECO:0000256" key="3">
    <source>
        <dbReference type="ARBA" id="ARBA00022656"/>
    </source>
</evidence>
<dbReference type="Gene3D" id="2.80.10.50">
    <property type="match status" value="1"/>
</dbReference>
<dbReference type="Pfam" id="PF03498">
    <property type="entry name" value="CDtoxinA"/>
    <property type="match status" value="1"/>
</dbReference>
<dbReference type="RefSeq" id="WP_065236387.1">
    <property type="nucleotide sequence ID" value="NZ_JTJR01000001.1"/>
</dbReference>
<evidence type="ECO:0000256" key="8">
    <source>
        <dbReference type="ARBA" id="ARBA00023139"/>
    </source>
</evidence>
<evidence type="ECO:0000313" key="12">
    <source>
        <dbReference type="Proteomes" id="UP000092626"/>
    </source>
</evidence>
<dbReference type="STRING" id="505345.QV06_00090"/>
<dbReference type="AlphaFoldDB" id="A0A1A7PW65"/>
<accession>A0A1A7PW65</accession>
<keyword evidence="10" id="KW-0449">Lipoprotein</keyword>
<dbReference type="PROSITE" id="PS50231">
    <property type="entry name" value="RICIN_B_LECTIN"/>
    <property type="match status" value="1"/>
</dbReference>
<keyword evidence="8" id="KW-0564">Palmitate</keyword>
<evidence type="ECO:0000256" key="7">
    <source>
        <dbReference type="ARBA" id="ARBA00023136"/>
    </source>
</evidence>
<keyword evidence="9" id="KW-0998">Cell outer membrane</keyword>
<dbReference type="InterPro" id="IPR003558">
    <property type="entry name" value="CDtoxinA/C"/>
</dbReference>
<dbReference type="Proteomes" id="UP000092626">
    <property type="component" value="Unassembled WGS sequence"/>
</dbReference>
<evidence type="ECO:0000256" key="4">
    <source>
        <dbReference type="ARBA" id="ARBA00022729"/>
    </source>
</evidence>
<keyword evidence="6" id="KW-0843">Virulence</keyword>
<dbReference type="GO" id="GO:0009279">
    <property type="term" value="C:cell outer membrane"/>
    <property type="evidence" value="ECO:0007669"/>
    <property type="project" value="UniProtKB-SubCell"/>
</dbReference>
<proteinExistence type="predicted"/>
<dbReference type="EMBL" id="JTJR01000001">
    <property type="protein sequence ID" value="OBX05991.1"/>
    <property type="molecule type" value="Genomic_DNA"/>
</dbReference>
<dbReference type="GO" id="GO:0030246">
    <property type="term" value="F:carbohydrate binding"/>
    <property type="evidence" value="ECO:0007669"/>
    <property type="project" value="UniProtKB-KW"/>
</dbReference>